<evidence type="ECO:0000313" key="8">
    <source>
        <dbReference type="Proteomes" id="UP000005666"/>
    </source>
</evidence>
<evidence type="ECO:0000256" key="2">
    <source>
        <dbReference type="ARBA" id="ARBA00010427"/>
    </source>
</evidence>
<evidence type="ECO:0000256" key="5">
    <source>
        <dbReference type="SAM" id="MobiDB-lite"/>
    </source>
</evidence>
<dbReference type="PANTHER" id="PTHR12466">
    <property type="entry name" value="CDC73 DOMAIN PROTEIN"/>
    <property type="match status" value="1"/>
</dbReference>
<proteinExistence type="inferred from homology"/>
<keyword evidence="4" id="KW-0539">Nucleus</keyword>
<dbReference type="GO" id="GO:1990269">
    <property type="term" value="F:RNA polymerase II C-terminal domain phosphoserine binding"/>
    <property type="evidence" value="ECO:0007669"/>
    <property type="project" value="EnsemblFungi"/>
</dbReference>
<dbReference type="InterPro" id="IPR038103">
    <property type="entry name" value="CDC73_C_sf"/>
</dbReference>
<evidence type="ECO:0000256" key="1">
    <source>
        <dbReference type="ARBA" id="ARBA00004123"/>
    </source>
</evidence>
<accession>G8BPD8</accession>
<evidence type="ECO:0000256" key="4">
    <source>
        <dbReference type="ARBA" id="ARBA00023242"/>
    </source>
</evidence>
<dbReference type="GeneID" id="11534763"/>
<dbReference type="OrthoDB" id="2186602at2759"/>
<evidence type="ECO:0000256" key="3">
    <source>
        <dbReference type="ARBA" id="ARBA00023163"/>
    </source>
</evidence>
<dbReference type="KEGG" id="tpf:TPHA_0B01970"/>
<dbReference type="GO" id="GO:0003682">
    <property type="term" value="F:chromatin binding"/>
    <property type="evidence" value="ECO:0007669"/>
    <property type="project" value="EnsemblFungi"/>
</dbReference>
<dbReference type="GO" id="GO:2001209">
    <property type="term" value="P:positive regulation of transcription elongation by RNA polymerase I"/>
    <property type="evidence" value="ECO:0007669"/>
    <property type="project" value="EnsemblFungi"/>
</dbReference>
<dbReference type="PANTHER" id="PTHR12466:SF8">
    <property type="entry name" value="PARAFIBROMIN"/>
    <property type="match status" value="1"/>
</dbReference>
<dbReference type="eggNOG" id="KOG3786">
    <property type="taxonomic scope" value="Eukaryota"/>
</dbReference>
<dbReference type="InterPro" id="IPR007852">
    <property type="entry name" value="Cdc73/Parafibromin"/>
</dbReference>
<dbReference type="HOGENOM" id="CLU_025849_2_0_1"/>
<sequence>MSILNQIRDLFINQKTFKLFDKDNNETNDIAIADIIKFDDNENKAFKLDTLTEFSVDGNILPLRLIVHCWLNKDSTAAEYLSDCQAKQLTNVSFLHRTDLINWLSGQLEKSSYVNTGSTEATQDDNTNNTSKSQTENENLQSETYSSTSVTSNNIIPSKGSVNAETLNVTNNIELLKSSDAVLAKTLENTRELLNHNTELRGSKPIDFGYLIKDAELKIVQSIKSSLRSSKGKSSSTGISKNREKKVVLQKDPIILIPSATSSIFTLTNIKQFLEDSKYVSPRDLSVNLQQDLVTVEKKLDGLSRPIRFLIVNNTRMFTKPEYWERVVAVFTTGHEWQFNNYQWSKPQDLFQHTKGYYFHFTGDTVPPNVQKWNVQKVEIDRNKRFKDVEVVRFFWYNLEKELLARGYR</sequence>
<dbReference type="GO" id="GO:0000791">
    <property type="term" value="C:euchromatin"/>
    <property type="evidence" value="ECO:0007669"/>
    <property type="project" value="EnsemblFungi"/>
</dbReference>
<dbReference type="Pfam" id="PF05179">
    <property type="entry name" value="CDC73_C"/>
    <property type="match status" value="1"/>
</dbReference>
<dbReference type="InterPro" id="IPR031336">
    <property type="entry name" value="CDC73_C"/>
</dbReference>
<keyword evidence="3" id="KW-0804">Transcription</keyword>
<dbReference type="GO" id="GO:0090262">
    <property type="term" value="P:regulation of transcription-coupled nucleotide-excision repair"/>
    <property type="evidence" value="ECO:0007669"/>
    <property type="project" value="EnsemblFungi"/>
</dbReference>
<organism evidence="7 8">
    <name type="scientific">Tetrapisispora phaffii (strain ATCC 24235 / CBS 4417 / NBRC 1672 / NRRL Y-8282 / UCD 70-5)</name>
    <name type="common">Yeast</name>
    <name type="synonym">Fabospora phaffii</name>
    <dbReference type="NCBI Taxonomy" id="1071381"/>
    <lineage>
        <taxon>Eukaryota</taxon>
        <taxon>Fungi</taxon>
        <taxon>Dikarya</taxon>
        <taxon>Ascomycota</taxon>
        <taxon>Saccharomycotina</taxon>
        <taxon>Saccharomycetes</taxon>
        <taxon>Saccharomycetales</taxon>
        <taxon>Saccharomycetaceae</taxon>
        <taxon>Tetrapisispora</taxon>
    </lineage>
</organism>
<dbReference type="Gene3D" id="3.40.50.11990">
    <property type="entry name" value="RNA polymerase II accessory factor, Cdc73 C-terminal domain"/>
    <property type="match status" value="1"/>
</dbReference>
<dbReference type="GO" id="GO:0031124">
    <property type="term" value="P:mRNA 3'-end processing"/>
    <property type="evidence" value="ECO:0007669"/>
    <property type="project" value="EnsemblFungi"/>
</dbReference>
<dbReference type="GO" id="GO:0032968">
    <property type="term" value="P:positive regulation of transcription elongation by RNA polymerase II"/>
    <property type="evidence" value="ECO:0007669"/>
    <property type="project" value="EnsemblFungi"/>
</dbReference>
<dbReference type="Proteomes" id="UP000005666">
    <property type="component" value="Chromosome 2"/>
</dbReference>
<dbReference type="GO" id="GO:0006368">
    <property type="term" value="P:transcription elongation by RNA polymerase II"/>
    <property type="evidence" value="ECO:0007669"/>
    <property type="project" value="EnsemblFungi"/>
</dbReference>
<dbReference type="RefSeq" id="XP_003684303.1">
    <property type="nucleotide sequence ID" value="XM_003684255.1"/>
</dbReference>
<reference evidence="7 8" key="1">
    <citation type="journal article" date="2011" name="Proc. Natl. Acad. Sci. U.S.A.">
        <title>Evolutionary erosion of yeast sex chromosomes by mating-type switching accidents.</title>
        <authorList>
            <person name="Gordon J.L."/>
            <person name="Armisen D."/>
            <person name="Proux-Wera E."/>
            <person name="Oheigeartaigh S.S."/>
            <person name="Byrne K.P."/>
            <person name="Wolfe K.H."/>
        </authorList>
    </citation>
    <scope>NUCLEOTIDE SEQUENCE [LARGE SCALE GENOMIC DNA]</scope>
    <source>
        <strain evidence="8">ATCC 24235 / CBS 4417 / NBRC 1672 / NRRL Y-8282 / UCD 70-5</strain>
    </source>
</reference>
<name>G8BPD8_TETPH</name>
<comment type="subcellular location">
    <subcellularLocation>
        <location evidence="1">Nucleus</location>
    </subcellularLocation>
</comment>
<evidence type="ECO:0000259" key="6">
    <source>
        <dbReference type="Pfam" id="PF05179"/>
    </source>
</evidence>
<keyword evidence="8" id="KW-1185">Reference proteome</keyword>
<dbReference type="GO" id="GO:0016593">
    <property type="term" value="C:Cdc73/Paf1 complex"/>
    <property type="evidence" value="ECO:0007669"/>
    <property type="project" value="EnsemblFungi"/>
</dbReference>
<dbReference type="EMBL" id="HE612857">
    <property type="protein sequence ID" value="CCE61869.1"/>
    <property type="molecule type" value="Genomic_DNA"/>
</dbReference>
<feature type="domain" description="Cell division control protein 73 C-terminal" evidence="6">
    <location>
        <begin position="250"/>
        <end position="401"/>
    </location>
</feature>
<dbReference type="STRING" id="1071381.G8BPD8"/>
<feature type="region of interest" description="Disordered" evidence="5">
    <location>
        <begin position="117"/>
        <end position="152"/>
    </location>
</feature>
<dbReference type="GO" id="GO:0045910">
    <property type="term" value="P:negative regulation of DNA recombination"/>
    <property type="evidence" value="ECO:0007669"/>
    <property type="project" value="EnsemblFungi"/>
</dbReference>
<dbReference type="GO" id="GO:0006362">
    <property type="term" value="P:transcription elongation by RNA polymerase I"/>
    <property type="evidence" value="ECO:0007669"/>
    <property type="project" value="EnsemblFungi"/>
</dbReference>
<dbReference type="OMA" id="FRPDYWN"/>
<evidence type="ECO:0000313" key="7">
    <source>
        <dbReference type="EMBL" id="CCE61869.1"/>
    </source>
</evidence>
<protein>
    <recommendedName>
        <fullName evidence="6">Cell division control protein 73 C-terminal domain-containing protein</fullName>
    </recommendedName>
</protein>
<dbReference type="AlphaFoldDB" id="G8BPD8"/>
<gene>
    <name evidence="7" type="primary">TPHA0B01970</name>
    <name evidence="7" type="ordered locus">TPHA_0B01970</name>
</gene>
<comment type="similarity">
    <text evidence="2">Belongs to the CDC73 family.</text>
</comment>